<comment type="caution">
    <text evidence="2">The sequence shown here is derived from an EMBL/GenBank/DDBJ whole genome shotgun (WGS) entry which is preliminary data.</text>
</comment>
<sequence length="74" mass="8270">MFGWTRRADKGRNSNMDEAFWQGNPKTVPVLGVMSTGVRRAVIRNTKHSDLNSLPGRPREHPVVGDVLNLAIMI</sequence>
<accession>A0AAE0Z6X7</accession>
<organism evidence="2 3">
    <name type="scientific">Elysia crispata</name>
    <name type="common">lettuce slug</name>
    <dbReference type="NCBI Taxonomy" id="231223"/>
    <lineage>
        <taxon>Eukaryota</taxon>
        <taxon>Metazoa</taxon>
        <taxon>Spiralia</taxon>
        <taxon>Lophotrochozoa</taxon>
        <taxon>Mollusca</taxon>
        <taxon>Gastropoda</taxon>
        <taxon>Heterobranchia</taxon>
        <taxon>Euthyneura</taxon>
        <taxon>Panpulmonata</taxon>
        <taxon>Sacoglossa</taxon>
        <taxon>Placobranchoidea</taxon>
        <taxon>Plakobranchidae</taxon>
        <taxon>Elysia</taxon>
    </lineage>
</organism>
<feature type="compositionally biased region" description="Basic and acidic residues" evidence="1">
    <location>
        <begin position="1"/>
        <end position="12"/>
    </location>
</feature>
<keyword evidence="3" id="KW-1185">Reference proteome</keyword>
<gene>
    <name evidence="2" type="ORF">RRG08_018750</name>
</gene>
<evidence type="ECO:0000256" key="1">
    <source>
        <dbReference type="SAM" id="MobiDB-lite"/>
    </source>
</evidence>
<feature type="region of interest" description="Disordered" evidence="1">
    <location>
        <begin position="1"/>
        <end position="21"/>
    </location>
</feature>
<dbReference type="Proteomes" id="UP001283361">
    <property type="component" value="Unassembled WGS sequence"/>
</dbReference>
<reference evidence="2" key="1">
    <citation type="journal article" date="2023" name="G3 (Bethesda)">
        <title>A reference genome for the long-term kleptoplast-retaining sea slug Elysia crispata morphotype clarki.</title>
        <authorList>
            <person name="Eastman K.E."/>
            <person name="Pendleton A.L."/>
            <person name="Shaikh M.A."/>
            <person name="Suttiyut T."/>
            <person name="Ogas R."/>
            <person name="Tomko P."/>
            <person name="Gavelis G."/>
            <person name="Widhalm J.R."/>
            <person name="Wisecaver J.H."/>
        </authorList>
    </citation>
    <scope>NUCLEOTIDE SEQUENCE</scope>
    <source>
        <strain evidence="2">ECLA1</strain>
    </source>
</reference>
<evidence type="ECO:0000313" key="2">
    <source>
        <dbReference type="EMBL" id="KAK3763181.1"/>
    </source>
</evidence>
<protein>
    <submittedName>
        <fullName evidence="2">Uncharacterized protein</fullName>
    </submittedName>
</protein>
<name>A0AAE0Z6X7_9GAST</name>
<evidence type="ECO:0000313" key="3">
    <source>
        <dbReference type="Proteomes" id="UP001283361"/>
    </source>
</evidence>
<proteinExistence type="predicted"/>
<dbReference type="AlphaFoldDB" id="A0AAE0Z6X7"/>
<dbReference type="EMBL" id="JAWDGP010004591">
    <property type="protein sequence ID" value="KAK3763181.1"/>
    <property type="molecule type" value="Genomic_DNA"/>
</dbReference>